<keyword evidence="1" id="KW-0472">Membrane</keyword>
<keyword evidence="1" id="KW-1133">Transmembrane helix</keyword>
<proteinExistence type="predicted"/>
<feature type="transmembrane region" description="Helical" evidence="1">
    <location>
        <begin position="6"/>
        <end position="31"/>
    </location>
</feature>
<feature type="transmembrane region" description="Helical" evidence="1">
    <location>
        <begin position="79"/>
        <end position="104"/>
    </location>
</feature>
<gene>
    <name evidence="2" type="ORF">JR347_08730</name>
</gene>
<dbReference type="Proteomes" id="UP000662783">
    <property type="component" value="Chromosome"/>
</dbReference>
<accession>A0A974WL05</accession>
<evidence type="ECO:0000313" key="3">
    <source>
        <dbReference type="Proteomes" id="UP000662783"/>
    </source>
</evidence>
<name>A0A974WL05_9BACT</name>
<feature type="transmembrane region" description="Helical" evidence="1">
    <location>
        <begin position="52"/>
        <end position="73"/>
    </location>
</feature>
<feature type="transmembrane region" description="Helical" evidence="1">
    <location>
        <begin position="111"/>
        <end position="133"/>
    </location>
</feature>
<reference evidence="2" key="1">
    <citation type="submission" date="2021-02" db="EMBL/GenBank/DDBJ databases">
        <title>Fulvivirga sp. S481 isolated from sea water.</title>
        <authorList>
            <person name="Bae S.S."/>
            <person name="Baek K."/>
        </authorList>
    </citation>
    <scope>NUCLEOTIDE SEQUENCE</scope>
    <source>
        <strain evidence="2">S481</strain>
    </source>
</reference>
<sequence length="134" mass="14771">MQNVDINYLAVVAAALSMFVIGGLWYSPILFGNAWAKENGFTPEFVQSGNKAKIFGGSLLLSLIIAFNLAGFISGFEEWTWGLIGGFLSGFGWVAMSIGILYLFERRSAKLFFINAGYFVFSFLVMGLILGLWK</sequence>
<keyword evidence="3" id="KW-1185">Reference proteome</keyword>
<dbReference type="RefSeq" id="WP_205723668.1">
    <property type="nucleotide sequence ID" value="NZ_CP070608.1"/>
</dbReference>
<dbReference type="AlphaFoldDB" id="A0A974WL05"/>
<keyword evidence="1" id="KW-0812">Transmembrane</keyword>
<organism evidence="2 3">
    <name type="scientific">Fulvivirga lutea</name>
    <dbReference type="NCBI Taxonomy" id="2810512"/>
    <lineage>
        <taxon>Bacteria</taxon>
        <taxon>Pseudomonadati</taxon>
        <taxon>Bacteroidota</taxon>
        <taxon>Cytophagia</taxon>
        <taxon>Cytophagales</taxon>
        <taxon>Fulvivirgaceae</taxon>
        <taxon>Fulvivirga</taxon>
    </lineage>
</organism>
<protein>
    <submittedName>
        <fullName evidence="2">DUF1761 domain-containing protein</fullName>
    </submittedName>
</protein>
<dbReference type="EMBL" id="CP070608">
    <property type="protein sequence ID" value="QSE99157.1"/>
    <property type="molecule type" value="Genomic_DNA"/>
</dbReference>
<dbReference type="InterPro" id="IPR013879">
    <property type="entry name" value="DUF1761"/>
</dbReference>
<evidence type="ECO:0000313" key="2">
    <source>
        <dbReference type="EMBL" id="QSE99157.1"/>
    </source>
</evidence>
<dbReference type="KEGG" id="fuv:JR347_08730"/>
<dbReference type="Pfam" id="PF08570">
    <property type="entry name" value="DUF1761"/>
    <property type="match status" value="1"/>
</dbReference>
<evidence type="ECO:0000256" key="1">
    <source>
        <dbReference type="SAM" id="Phobius"/>
    </source>
</evidence>